<protein>
    <recommendedName>
        <fullName evidence="4 11">Acetolactate synthase</fullName>
        <ecNumber evidence="4 11">2.2.1.6</ecNumber>
    </recommendedName>
</protein>
<evidence type="ECO:0000256" key="11">
    <source>
        <dbReference type="RuleBase" id="RU003591"/>
    </source>
</evidence>
<dbReference type="Gene3D" id="3.40.50.970">
    <property type="match status" value="2"/>
</dbReference>
<dbReference type="InterPro" id="IPR029035">
    <property type="entry name" value="DHS-like_NAD/FAD-binding_dom"/>
</dbReference>
<dbReference type="SUPFAM" id="SSF52467">
    <property type="entry name" value="DHS-like NAD/FAD-binding domain"/>
    <property type="match status" value="1"/>
</dbReference>
<dbReference type="GO" id="GO:0003984">
    <property type="term" value="F:acetolactate synthase activity"/>
    <property type="evidence" value="ECO:0007669"/>
    <property type="project" value="UniProtKB-EC"/>
</dbReference>
<keyword evidence="5 11" id="KW-0028">Amino-acid biosynthesis</keyword>
<evidence type="ECO:0000313" key="16">
    <source>
        <dbReference type="Proteomes" id="UP000054935"/>
    </source>
</evidence>
<evidence type="ECO:0000256" key="5">
    <source>
        <dbReference type="ARBA" id="ARBA00022605"/>
    </source>
</evidence>
<dbReference type="GO" id="GO:0050660">
    <property type="term" value="F:flavin adenine dinucleotide binding"/>
    <property type="evidence" value="ECO:0007669"/>
    <property type="project" value="InterPro"/>
</dbReference>
<dbReference type="FunFam" id="3.40.50.970:FF:000007">
    <property type="entry name" value="Acetolactate synthase"/>
    <property type="match status" value="1"/>
</dbReference>
<keyword evidence="7 11" id="KW-0479">Metal-binding</keyword>
<evidence type="ECO:0000259" key="14">
    <source>
        <dbReference type="Pfam" id="PF02776"/>
    </source>
</evidence>
<dbReference type="STRING" id="441103.TRN7648_01555"/>
<feature type="domain" description="Thiamine pyrophosphate enzyme TPP-binding" evidence="13">
    <location>
        <begin position="388"/>
        <end position="535"/>
    </location>
</feature>
<dbReference type="AlphaFoldDB" id="A0A0P1G7M8"/>
<dbReference type="InterPro" id="IPR039368">
    <property type="entry name" value="AHAS_TPP"/>
</dbReference>
<comment type="catalytic activity">
    <reaction evidence="11">
        <text>2 pyruvate + H(+) = (2S)-2-acetolactate + CO2</text>
        <dbReference type="Rhea" id="RHEA:25249"/>
        <dbReference type="ChEBI" id="CHEBI:15361"/>
        <dbReference type="ChEBI" id="CHEBI:15378"/>
        <dbReference type="ChEBI" id="CHEBI:16526"/>
        <dbReference type="ChEBI" id="CHEBI:58476"/>
        <dbReference type="EC" id="2.2.1.6"/>
    </reaction>
</comment>
<dbReference type="GO" id="GO:0000287">
    <property type="term" value="F:magnesium ion binding"/>
    <property type="evidence" value="ECO:0007669"/>
    <property type="project" value="UniProtKB-UniRule"/>
</dbReference>
<feature type="domain" description="Thiamine pyrophosphate enzyme central" evidence="12">
    <location>
        <begin position="188"/>
        <end position="322"/>
    </location>
</feature>
<dbReference type="NCBIfam" id="NF006581">
    <property type="entry name" value="PRK09107.1"/>
    <property type="match status" value="1"/>
</dbReference>
<proteinExistence type="inferred from homology"/>
<dbReference type="EMBL" id="CYSE01000002">
    <property type="protein sequence ID" value="CUH77590.1"/>
    <property type="molecule type" value="Genomic_DNA"/>
</dbReference>
<dbReference type="Gene3D" id="3.40.50.1220">
    <property type="entry name" value="TPP-binding domain"/>
    <property type="match status" value="1"/>
</dbReference>
<dbReference type="UniPathway" id="UPA00047">
    <property type="reaction ID" value="UER00055"/>
</dbReference>
<dbReference type="InterPro" id="IPR045229">
    <property type="entry name" value="TPP_enz"/>
</dbReference>
<keyword evidence="9 11" id="KW-0786">Thiamine pyrophosphate</keyword>
<evidence type="ECO:0000256" key="1">
    <source>
        <dbReference type="ARBA" id="ARBA00004974"/>
    </source>
</evidence>
<dbReference type="UniPathway" id="UPA00049">
    <property type="reaction ID" value="UER00059"/>
</dbReference>
<feature type="domain" description="Thiamine pyrophosphate enzyme N-terminal TPP-binding" evidence="14">
    <location>
        <begin position="2"/>
        <end position="111"/>
    </location>
</feature>
<comment type="pathway">
    <text evidence="2 11">Amino-acid biosynthesis; L-valine biosynthesis; L-valine from pyruvate: step 1/4.</text>
</comment>
<dbReference type="Proteomes" id="UP000054935">
    <property type="component" value="Unassembled WGS sequence"/>
</dbReference>
<gene>
    <name evidence="15" type="primary">ilvI</name>
    <name evidence="15" type="ORF">TRN7648_01555</name>
</gene>
<comment type="cofactor">
    <cofactor evidence="11">
        <name>Mg(2+)</name>
        <dbReference type="ChEBI" id="CHEBI:18420"/>
    </cofactor>
    <text evidence="11">Binds 1 Mg(2+) ion per subunit.</text>
</comment>
<keyword evidence="8 11" id="KW-0460">Magnesium</keyword>
<dbReference type="GO" id="GO:0009097">
    <property type="term" value="P:isoleucine biosynthetic process"/>
    <property type="evidence" value="ECO:0007669"/>
    <property type="project" value="UniProtKB-UniPathway"/>
</dbReference>
<evidence type="ECO:0000256" key="3">
    <source>
        <dbReference type="ARBA" id="ARBA00007812"/>
    </source>
</evidence>
<organism evidence="15 16">
    <name type="scientific">Tropicibacter naphthalenivorans</name>
    <dbReference type="NCBI Taxonomy" id="441103"/>
    <lineage>
        <taxon>Bacteria</taxon>
        <taxon>Pseudomonadati</taxon>
        <taxon>Pseudomonadota</taxon>
        <taxon>Alphaproteobacteria</taxon>
        <taxon>Rhodobacterales</taxon>
        <taxon>Roseobacteraceae</taxon>
        <taxon>Tropicibacter</taxon>
    </lineage>
</organism>
<dbReference type="InterPro" id="IPR012000">
    <property type="entry name" value="Thiamin_PyroP_enz_cen_dom"/>
</dbReference>
<dbReference type="Pfam" id="PF02776">
    <property type="entry name" value="TPP_enzyme_N"/>
    <property type="match status" value="1"/>
</dbReference>
<dbReference type="InterPro" id="IPR012846">
    <property type="entry name" value="Acetolactate_synth_lsu"/>
</dbReference>
<evidence type="ECO:0000259" key="12">
    <source>
        <dbReference type="Pfam" id="PF00205"/>
    </source>
</evidence>
<keyword evidence="6 11" id="KW-0808">Transferase</keyword>
<evidence type="ECO:0000256" key="8">
    <source>
        <dbReference type="ARBA" id="ARBA00022842"/>
    </source>
</evidence>
<dbReference type="Pfam" id="PF02775">
    <property type="entry name" value="TPP_enzyme_C"/>
    <property type="match status" value="1"/>
</dbReference>
<dbReference type="NCBIfam" id="TIGR00118">
    <property type="entry name" value="acolac_lg"/>
    <property type="match status" value="1"/>
</dbReference>
<dbReference type="CDD" id="cd02015">
    <property type="entry name" value="TPP_AHAS"/>
    <property type="match status" value="1"/>
</dbReference>
<dbReference type="InterPro" id="IPR011766">
    <property type="entry name" value="TPP_enzyme_TPP-bd"/>
</dbReference>
<comment type="similarity">
    <text evidence="3 11">Belongs to the TPP enzyme family.</text>
</comment>
<dbReference type="GO" id="GO:0009099">
    <property type="term" value="P:L-valine biosynthetic process"/>
    <property type="evidence" value="ECO:0007669"/>
    <property type="project" value="UniProtKB-UniPathway"/>
</dbReference>
<evidence type="ECO:0000259" key="13">
    <source>
        <dbReference type="Pfam" id="PF02775"/>
    </source>
</evidence>
<comment type="cofactor">
    <cofactor evidence="11">
        <name>thiamine diphosphate</name>
        <dbReference type="ChEBI" id="CHEBI:58937"/>
    </cofactor>
    <text evidence="11">Binds 1 thiamine pyrophosphate per subunit.</text>
</comment>
<dbReference type="EC" id="2.2.1.6" evidence="4 11"/>
<evidence type="ECO:0000256" key="10">
    <source>
        <dbReference type="ARBA" id="ARBA00023304"/>
    </source>
</evidence>
<reference evidence="15 16" key="1">
    <citation type="submission" date="2015-09" db="EMBL/GenBank/DDBJ databases">
        <authorList>
            <consortium name="Swine Surveillance"/>
        </authorList>
    </citation>
    <scope>NUCLEOTIDE SEQUENCE [LARGE SCALE GENOMIC DNA]</scope>
    <source>
        <strain evidence="15 16">CECT 7648</strain>
    </source>
</reference>
<sequence length="575" mass="62849">MVVQALKDQGVDTVFGYPGGAVLPIYDEIFQQNGIKHVLVRHEQGAVHMAEGYARSTGKVGCVLVTSGPGATNAVTGLTDALLDSIPIVVLSGQVPTFMIGSDAFQEADTVGITRPCTKHNWLVKETEKLSETIHQAFHVARSGRPGPVLVDIPKDVQFASAQYQPMQKVNTSHYQPQLKGDQEMILTLVEALENAARPILYTGGGVINSGPAASQLLREFTEATGFPITSTLMGLGAYPASGKSWLGMLGMHGLYEANMAMHGCDLMINIGARFDDRITGRLDAFSPNSKKAHIDIDPSSINKVVKADYPIVGDIAHVLEDVLNLWKSRGRKVNREGLAKWWAQIEEWKAVDCLSFKQDGPTIKPQHALARLEALTKGMDRYITTEVGQHQMWAAQYLGFEDPNRWMTSGGLGTMGYGFPASIGVQMAHRDSLVINVAGEASWLMNMQELGTAVQYMLPVKQFILNNERLGMVRQWQELLHGERYSHSWSESLPDFVKLAEAFGCKGISISDPADLDDAIMEMIKYDGPVVFDCLVEKHENCFPMIPSGEPHNKMLLGQASTKDAIGAKGAVLV</sequence>
<dbReference type="SUPFAM" id="SSF52518">
    <property type="entry name" value="Thiamin diphosphate-binding fold (THDP-binding)"/>
    <property type="match status" value="2"/>
</dbReference>
<dbReference type="InterPro" id="IPR012001">
    <property type="entry name" value="Thiamin_PyroP_enz_TPP-bd_dom"/>
</dbReference>
<evidence type="ECO:0000256" key="9">
    <source>
        <dbReference type="ARBA" id="ARBA00023052"/>
    </source>
</evidence>
<accession>A0A0P1G7M8</accession>
<keyword evidence="16" id="KW-1185">Reference proteome</keyword>
<dbReference type="PANTHER" id="PTHR18968:SF13">
    <property type="entry name" value="ACETOLACTATE SYNTHASE CATALYTIC SUBUNIT, MITOCHONDRIAL"/>
    <property type="match status" value="1"/>
</dbReference>
<comment type="pathway">
    <text evidence="1 11">Amino-acid biosynthesis; L-isoleucine biosynthesis; L-isoleucine from 2-oxobutanoate: step 1/4.</text>
</comment>
<evidence type="ECO:0000256" key="6">
    <source>
        <dbReference type="ARBA" id="ARBA00022679"/>
    </source>
</evidence>
<dbReference type="PANTHER" id="PTHR18968">
    <property type="entry name" value="THIAMINE PYROPHOSPHATE ENZYMES"/>
    <property type="match status" value="1"/>
</dbReference>
<evidence type="ECO:0000313" key="15">
    <source>
        <dbReference type="EMBL" id="CUH77590.1"/>
    </source>
</evidence>
<evidence type="ECO:0000256" key="7">
    <source>
        <dbReference type="ARBA" id="ARBA00022723"/>
    </source>
</evidence>
<dbReference type="Pfam" id="PF00205">
    <property type="entry name" value="TPP_enzyme_M"/>
    <property type="match status" value="1"/>
</dbReference>
<evidence type="ECO:0000256" key="2">
    <source>
        <dbReference type="ARBA" id="ARBA00005025"/>
    </source>
</evidence>
<dbReference type="GO" id="GO:0030976">
    <property type="term" value="F:thiamine pyrophosphate binding"/>
    <property type="evidence" value="ECO:0007669"/>
    <property type="project" value="UniProtKB-UniRule"/>
</dbReference>
<keyword evidence="10 11" id="KW-0100">Branched-chain amino acid biosynthesis</keyword>
<dbReference type="CDD" id="cd07035">
    <property type="entry name" value="TPP_PYR_POX_like"/>
    <property type="match status" value="1"/>
</dbReference>
<evidence type="ECO:0000256" key="4">
    <source>
        <dbReference type="ARBA" id="ARBA00013145"/>
    </source>
</evidence>
<dbReference type="InterPro" id="IPR029061">
    <property type="entry name" value="THDP-binding"/>
</dbReference>
<name>A0A0P1G7M8_9RHOB</name>
<dbReference type="GO" id="GO:0005948">
    <property type="term" value="C:acetolactate synthase complex"/>
    <property type="evidence" value="ECO:0007669"/>
    <property type="project" value="TreeGrafter"/>
</dbReference>
<dbReference type="FunFam" id="3.40.50.1220:FF:000008">
    <property type="entry name" value="Acetolactate synthase"/>
    <property type="match status" value="1"/>
</dbReference>